<keyword evidence="4" id="KW-1185">Reference proteome</keyword>
<feature type="region of interest" description="Disordered" evidence="1">
    <location>
        <begin position="1"/>
        <end position="26"/>
    </location>
</feature>
<evidence type="ECO:0000256" key="2">
    <source>
        <dbReference type="SAM" id="Phobius"/>
    </source>
</evidence>
<feature type="compositionally biased region" description="Low complexity" evidence="1">
    <location>
        <begin position="12"/>
        <end position="21"/>
    </location>
</feature>
<sequence>MASAQIRHFYNTPTTISSTTTRQPLQQQQHTNNCNCINRKQFQNDTFLCHTQTQSESEAAAAATATLCQSTLAAAATSATGATATAAATDDVPASECPQSWTTDENSASDRDTQHRMRNPLDDIAAGCDVAVLPVVQQQQDLADPAAPLVASTGISEQDRLATSTCLSRLSSKVSQDSTKQQRKLFQHGEATKDYAAATSTTPAVGILTDMQKFARSIFPLVIIFNLLPLFYAARWQFKLKAAIIRTNGQGAA</sequence>
<gene>
    <name evidence="3" type="primary">Dsec\GM17899</name>
    <name evidence="3" type="ORF">Dsec_GM17899</name>
</gene>
<protein>
    <submittedName>
        <fullName evidence="3">GM17899</fullName>
    </submittedName>
</protein>
<dbReference type="Proteomes" id="UP000001292">
    <property type="component" value="Unassembled WGS sequence"/>
</dbReference>
<dbReference type="OMA" id="NCNCINR"/>
<dbReference type="PhylomeDB" id="B4I233"/>
<keyword evidence="2" id="KW-1133">Transmembrane helix</keyword>
<evidence type="ECO:0000313" key="3">
    <source>
        <dbReference type="EMBL" id="EDW54590.1"/>
    </source>
</evidence>
<dbReference type="EMBL" id="CH480820">
    <property type="protein sequence ID" value="EDW54590.1"/>
    <property type="molecule type" value="Genomic_DNA"/>
</dbReference>
<reference evidence="3 4" key="1">
    <citation type="journal article" date="2007" name="Nature">
        <title>Evolution of genes and genomes on the Drosophila phylogeny.</title>
        <authorList>
            <consortium name="Drosophila 12 Genomes Consortium"/>
            <person name="Clark A.G."/>
            <person name="Eisen M.B."/>
            <person name="Smith D.R."/>
            <person name="Bergman C.M."/>
            <person name="Oliver B."/>
            <person name="Markow T.A."/>
            <person name="Kaufman T.C."/>
            <person name="Kellis M."/>
            <person name="Gelbart W."/>
            <person name="Iyer V.N."/>
            <person name="Pollard D.A."/>
            <person name="Sackton T.B."/>
            <person name="Larracuente A.M."/>
            <person name="Singh N.D."/>
            <person name="Abad J.P."/>
            <person name="Abt D.N."/>
            <person name="Adryan B."/>
            <person name="Aguade M."/>
            <person name="Akashi H."/>
            <person name="Anderson W.W."/>
            <person name="Aquadro C.F."/>
            <person name="Ardell D.H."/>
            <person name="Arguello R."/>
            <person name="Artieri C.G."/>
            <person name="Barbash D.A."/>
            <person name="Barker D."/>
            <person name="Barsanti P."/>
            <person name="Batterham P."/>
            <person name="Batzoglou S."/>
            <person name="Begun D."/>
            <person name="Bhutkar A."/>
            <person name="Blanco E."/>
            <person name="Bosak S.A."/>
            <person name="Bradley R.K."/>
            <person name="Brand A.D."/>
            <person name="Brent M.R."/>
            <person name="Brooks A.N."/>
            <person name="Brown R.H."/>
            <person name="Butlin R.K."/>
            <person name="Caggese C."/>
            <person name="Calvi B.R."/>
            <person name="Bernardo de Carvalho A."/>
            <person name="Caspi A."/>
            <person name="Castrezana S."/>
            <person name="Celniker S.E."/>
            <person name="Chang J.L."/>
            <person name="Chapple C."/>
            <person name="Chatterji S."/>
            <person name="Chinwalla A."/>
            <person name="Civetta A."/>
            <person name="Clifton S.W."/>
            <person name="Comeron J.M."/>
            <person name="Costello J.C."/>
            <person name="Coyne J.A."/>
            <person name="Daub J."/>
            <person name="David R.G."/>
            <person name="Delcher A.L."/>
            <person name="Delehaunty K."/>
            <person name="Do C.B."/>
            <person name="Ebling H."/>
            <person name="Edwards K."/>
            <person name="Eickbush T."/>
            <person name="Evans J.D."/>
            <person name="Filipski A."/>
            <person name="Findeiss S."/>
            <person name="Freyhult E."/>
            <person name="Fulton L."/>
            <person name="Fulton R."/>
            <person name="Garcia A.C."/>
            <person name="Gardiner A."/>
            <person name="Garfield D.A."/>
            <person name="Garvin B.E."/>
            <person name="Gibson G."/>
            <person name="Gilbert D."/>
            <person name="Gnerre S."/>
            <person name="Godfrey J."/>
            <person name="Good R."/>
            <person name="Gotea V."/>
            <person name="Gravely B."/>
            <person name="Greenberg A.J."/>
            <person name="Griffiths-Jones S."/>
            <person name="Gross S."/>
            <person name="Guigo R."/>
            <person name="Gustafson E.A."/>
            <person name="Haerty W."/>
            <person name="Hahn M.W."/>
            <person name="Halligan D.L."/>
            <person name="Halpern A.L."/>
            <person name="Halter G.M."/>
            <person name="Han M.V."/>
            <person name="Heger A."/>
            <person name="Hillier L."/>
            <person name="Hinrichs A.S."/>
            <person name="Holmes I."/>
            <person name="Hoskins R.A."/>
            <person name="Hubisz M.J."/>
            <person name="Hultmark D."/>
            <person name="Huntley M.A."/>
            <person name="Jaffe D.B."/>
            <person name="Jagadeeshan S."/>
            <person name="Jeck W.R."/>
            <person name="Johnson J."/>
            <person name="Jones C.D."/>
            <person name="Jordan W.C."/>
            <person name="Karpen G.H."/>
            <person name="Kataoka E."/>
            <person name="Keightley P.D."/>
            <person name="Kheradpour P."/>
            <person name="Kirkness E.F."/>
            <person name="Koerich L.B."/>
            <person name="Kristiansen K."/>
            <person name="Kudrna D."/>
            <person name="Kulathinal R.J."/>
            <person name="Kumar S."/>
            <person name="Kwok R."/>
            <person name="Lander E."/>
            <person name="Langley C.H."/>
            <person name="Lapoint R."/>
            <person name="Lazzaro B.P."/>
            <person name="Lee S.J."/>
            <person name="Levesque L."/>
            <person name="Li R."/>
            <person name="Lin C.F."/>
            <person name="Lin M.F."/>
            <person name="Lindblad-Toh K."/>
            <person name="Llopart A."/>
            <person name="Long M."/>
            <person name="Low L."/>
            <person name="Lozovsky E."/>
            <person name="Lu J."/>
            <person name="Luo M."/>
            <person name="Machado C.A."/>
            <person name="Makalowski W."/>
            <person name="Marzo M."/>
            <person name="Matsuda M."/>
            <person name="Matzkin L."/>
            <person name="McAllister B."/>
            <person name="McBride C.S."/>
            <person name="McKernan B."/>
            <person name="McKernan K."/>
            <person name="Mendez-Lago M."/>
            <person name="Minx P."/>
            <person name="Mollenhauer M.U."/>
            <person name="Montooth K."/>
            <person name="Mount S.M."/>
            <person name="Mu X."/>
            <person name="Myers E."/>
            <person name="Negre B."/>
            <person name="Newfeld S."/>
            <person name="Nielsen R."/>
            <person name="Noor M.A."/>
            <person name="O'Grady P."/>
            <person name="Pachter L."/>
            <person name="Papaceit M."/>
            <person name="Parisi M.J."/>
            <person name="Parisi M."/>
            <person name="Parts L."/>
            <person name="Pedersen J.S."/>
            <person name="Pesole G."/>
            <person name="Phillippy A.M."/>
            <person name="Ponting C.P."/>
            <person name="Pop M."/>
            <person name="Porcelli D."/>
            <person name="Powell J.R."/>
            <person name="Prohaska S."/>
            <person name="Pruitt K."/>
            <person name="Puig M."/>
            <person name="Quesneville H."/>
            <person name="Ram K.R."/>
            <person name="Rand D."/>
            <person name="Rasmussen M.D."/>
            <person name="Reed L.K."/>
            <person name="Reenan R."/>
            <person name="Reily A."/>
            <person name="Remington K.A."/>
            <person name="Rieger T.T."/>
            <person name="Ritchie M.G."/>
            <person name="Robin C."/>
            <person name="Rogers Y.H."/>
            <person name="Rohde C."/>
            <person name="Rozas J."/>
            <person name="Rubenfield M.J."/>
            <person name="Ruiz A."/>
            <person name="Russo S."/>
            <person name="Salzberg S.L."/>
            <person name="Sanchez-Gracia A."/>
            <person name="Saranga D.J."/>
            <person name="Sato H."/>
            <person name="Schaeffer S.W."/>
            <person name="Schatz M.C."/>
            <person name="Schlenke T."/>
            <person name="Schwartz R."/>
            <person name="Segarra C."/>
            <person name="Singh R.S."/>
            <person name="Sirot L."/>
            <person name="Sirota M."/>
            <person name="Sisneros N.B."/>
            <person name="Smith C.D."/>
            <person name="Smith T.F."/>
            <person name="Spieth J."/>
            <person name="Stage D.E."/>
            <person name="Stark A."/>
            <person name="Stephan W."/>
            <person name="Strausberg R.L."/>
            <person name="Strempel S."/>
            <person name="Sturgill D."/>
            <person name="Sutton G."/>
            <person name="Sutton G.G."/>
            <person name="Tao W."/>
            <person name="Teichmann S."/>
            <person name="Tobari Y.N."/>
            <person name="Tomimura Y."/>
            <person name="Tsolas J.M."/>
            <person name="Valente V.L."/>
            <person name="Venter E."/>
            <person name="Venter J.C."/>
            <person name="Vicario S."/>
            <person name="Vieira F.G."/>
            <person name="Vilella A.J."/>
            <person name="Villasante A."/>
            <person name="Walenz B."/>
            <person name="Wang J."/>
            <person name="Wasserman M."/>
            <person name="Watts T."/>
            <person name="Wilson D."/>
            <person name="Wilson R.K."/>
            <person name="Wing R.A."/>
            <person name="Wolfner M.F."/>
            <person name="Wong A."/>
            <person name="Wong G.K."/>
            <person name="Wu C.I."/>
            <person name="Wu G."/>
            <person name="Yamamoto D."/>
            <person name="Yang H.P."/>
            <person name="Yang S.P."/>
            <person name="Yorke J.A."/>
            <person name="Yoshida K."/>
            <person name="Zdobnov E."/>
            <person name="Zhang P."/>
            <person name="Zhang Y."/>
            <person name="Zimin A.V."/>
            <person name="Baldwin J."/>
            <person name="Abdouelleil A."/>
            <person name="Abdulkadir J."/>
            <person name="Abebe A."/>
            <person name="Abera B."/>
            <person name="Abreu J."/>
            <person name="Acer S.C."/>
            <person name="Aftuck L."/>
            <person name="Alexander A."/>
            <person name="An P."/>
            <person name="Anderson E."/>
            <person name="Anderson S."/>
            <person name="Arachi H."/>
            <person name="Azer M."/>
            <person name="Bachantsang P."/>
            <person name="Barry A."/>
            <person name="Bayul T."/>
            <person name="Berlin A."/>
            <person name="Bessette D."/>
            <person name="Bloom T."/>
            <person name="Blye J."/>
            <person name="Boguslavskiy L."/>
            <person name="Bonnet C."/>
            <person name="Boukhgalter B."/>
            <person name="Bourzgui I."/>
            <person name="Brown A."/>
            <person name="Cahill P."/>
            <person name="Channer S."/>
            <person name="Cheshatsang Y."/>
            <person name="Chuda L."/>
            <person name="Citroen M."/>
            <person name="Collymore A."/>
            <person name="Cooke P."/>
            <person name="Costello M."/>
            <person name="D'Aco K."/>
            <person name="Daza R."/>
            <person name="De Haan G."/>
            <person name="DeGray S."/>
            <person name="DeMaso C."/>
            <person name="Dhargay N."/>
            <person name="Dooley K."/>
            <person name="Dooley E."/>
            <person name="Doricent M."/>
            <person name="Dorje P."/>
            <person name="Dorjee K."/>
            <person name="Dupes A."/>
            <person name="Elong R."/>
            <person name="Falk J."/>
            <person name="Farina A."/>
            <person name="Faro S."/>
            <person name="Ferguson D."/>
            <person name="Fisher S."/>
            <person name="Foley C.D."/>
            <person name="Franke A."/>
            <person name="Friedrich D."/>
            <person name="Gadbois L."/>
            <person name="Gearin G."/>
            <person name="Gearin C.R."/>
            <person name="Giannoukos G."/>
            <person name="Goode T."/>
            <person name="Graham J."/>
            <person name="Grandbois E."/>
            <person name="Grewal S."/>
            <person name="Gyaltsen K."/>
            <person name="Hafez N."/>
            <person name="Hagos B."/>
            <person name="Hall J."/>
            <person name="Henson C."/>
            <person name="Hollinger A."/>
            <person name="Honan T."/>
            <person name="Huard M.D."/>
            <person name="Hughes L."/>
            <person name="Hurhula B."/>
            <person name="Husby M.E."/>
            <person name="Kamat A."/>
            <person name="Kanga B."/>
            <person name="Kashin S."/>
            <person name="Khazanovich D."/>
            <person name="Kisner P."/>
            <person name="Lance K."/>
            <person name="Lara M."/>
            <person name="Lee W."/>
            <person name="Lennon N."/>
            <person name="Letendre F."/>
            <person name="LeVine R."/>
            <person name="Lipovsky A."/>
            <person name="Liu X."/>
            <person name="Liu J."/>
            <person name="Liu S."/>
            <person name="Lokyitsang T."/>
            <person name="Lokyitsang Y."/>
            <person name="Lubonja R."/>
            <person name="Lui A."/>
            <person name="MacDonald P."/>
            <person name="Magnisalis V."/>
            <person name="Maru K."/>
            <person name="Matthews C."/>
            <person name="McCusker W."/>
            <person name="McDonough S."/>
            <person name="Mehta T."/>
            <person name="Meldrim J."/>
            <person name="Meneus L."/>
            <person name="Mihai O."/>
            <person name="Mihalev A."/>
            <person name="Mihova T."/>
            <person name="Mittelman R."/>
            <person name="Mlenga V."/>
            <person name="Montmayeur A."/>
            <person name="Mulrain L."/>
            <person name="Navidi A."/>
            <person name="Naylor J."/>
            <person name="Negash T."/>
            <person name="Nguyen T."/>
            <person name="Nguyen N."/>
            <person name="Nicol R."/>
            <person name="Norbu C."/>
            <person name="Norbu N."/>
            <person name="Novod N."/>
            <person name="O'Neill B."/>
            <person name="Osman S."/>
            <person name="Markiewicz E."/>
            <person name="Oyono O.L."/>
            <person name="Patti C."/>
            <person name="Phunkhang P."/>
            <person name="Pierre F."/>
            <person name="Priest M."/>
            <person name="Raghuraman S."/>
            <person name="Rege F."/>
            <person name="Reyes R."/>
            <person name="Rise C."/>
            <person name="Rogov P."/>
            <person name="Ross K."/>
            <person name="Ryan E."/>
            <person name="Settipalli S."/>
            <person name="Shea T."/>
            <person name="Sherpa N."/>
            <person name="Shi L."/>
            <person name="Shih D."/>
            <person name="Sparrow T."/>
            <person name="Spaulding J."/>
            <person name="Stalker J."/>
            <person name="Stange-Thomann N."/>
            <person name="Stavropoulos S."/>
            <person name="Stone C."/>
            <person name="Strader C."/>
            <person name="Tesfaye S."/>
            <person name="Thomson T."/>
            <person name="Thoulutsang Y."/>
            <person name="Thoulutsang D."/>
            <person name="Topham K."/>
            <person name="Topping I."/>
            <person name="Tsamla T."/>
            <person name="Vassiliev H."/>
            <person name="Vo A."/>
            <person name="Wangchuk T."/>
            <person name="Wangdi T."/>
            <person name="Weiand M."/>
            <person name="Wilkinson J."/>
            <person name="Wilson A."/>
            <person name="Yadav S."/>
            <person name="Young G."/>
            <person name="Yu Q."/>
            <person name="Zembek L."/>
            <person name="Zhong D."/>
            <person name="Zimmer A."/>
            <person name="Zwirko Z."/>
            <person name="Jaffe D.B."/>
            <person name="Alvarez P."/>
            <person name="Brockman W."/>
            <person name="Butler J."/>
            <person name="Chin C."/>
            <person name="Gnerre S."/>
            <person name="Grabherr M."/>
            <person name="Kleber M."/>
            <person name="Mauceli E."/>
            <person name="MacCallum I."/>
        </authorList>
    </citation>
    <scope>NUCLEOTIDE SEQUENCE [LARGE SCALE GENOMIC DNA]</scope>
    <source>
        <strain evidence="4">Rob3c / Tucson 14021-0248.25</strain>
    </source>
</reference>
<keyword evidence="2" id="KW-0812">Transmembrane</keyword>
<dbReference type="AlphaFoldDB" id="B4I233"/>
<proteinExistence type="predicted"/>
<name>B4I233_DROSE</name>
<feature type="transmembrane region" description="Helical" evidence="2">
    <location>
        <begin position="217"/>
        <end position="234"/>
    </location>
</feature>
<keyword evidence="2" id="KW-0472">Membrane</keyword>
<dbReference type="HOGENOM" id="CLU_1130095_0_0_1"/>
<organism evidence="4">
    <name type="scientific">Drosophila sechellia</name>
    <name type="common">Fruit fly</name>
    <dbReference type="NCBI Taxonomy" id="7238"/>
    <lineage>
        <taxon>Eukaryota</taxon>
        <taxon>Metazoa</taxon>
        <taxon>Ecdysozoa</taxon>
        <taxon>Arthropoda</taxon>
        <taxon>Hexapoda</taxon>
        <taxon>Insecta</taxon>
        <taxon>Pterygota</taxon>
        <taxon>Neoptera</taxon>
        <taxon>Endopterygota</taxon>
        <taxon>Diptera</taxon>
        <taxon>Brachycera</taxon>
        <taxon>Muscomorpha</taxon>
        <taxon>Ephydroidea</taxon>
        <taxon>Drosophilidae</taxon>
        <taxon>Drosophila</taxon>
        <taxon>Sophophora</taxon>
    </lineage>
</organism>
<evidence type="ECO:0000256" key="1">
    <source>
        <dbReference type="SAM" id="MobiDB-lite"/>
    </source>
</evidence>
<accession>B4I233</accession>
<feature type="region of interest" description="Disordered" evidence="1">
    <location>
        <begin position="86"/>
        <end position="115"/>
    </location>
</feature>
<feature type="compositionally biased region" description="Polar residues" evidence="1">
    <location>
        <begin position="97"/>
        <end position="106"/>
    </location>
</feature>
<evidence type="ECO:0000313" key="4">
    <source>
        <dbReference type="Proteomes" id="UP000001292"/>
    </source>
</evidence>